<dbReference type="SUPFAM" id="SSF54616">
    <property type="entry name" value="DNA-binding domain of Mlu1-box binding protein MBP1"/>
    <property type="match status" value="1"/>
</dbReference>
<feature type="compositionally biased region" description="Low complexity" evidence="1">
    <location>
        <begin position="239"/>
        <end position="255"/>
    </location>
</feature>
<name>A0A1B9GWS2_9TREE</name>
<dbReference type="GO" id="GO:0003677">
    <property type="term" value="F:DNA binding"/>
    <property type="evidence" value="ECO:0007669"/>
    <property type="project" value="InterPro"/>
</dbReference>
<feature type="region of interest" description="Disordered" evidence="1">
    <location>
        <begin position="200"/>
        <end position="286"/>
    </location>
</feature>
<dbReference type="GO" id="GO:0070197">
    <property type="term" value="P:meiotic attachment of telomere to nuclear envelope"/>
    <property type="evidence" value="ECO:0007669"/>
    <property type="project" value="InterPro"/>
</dbReference>
<reference evidence="4" key="2">
    <citation type="submission" date="2013-12" db="EMBL/GenBank/DDBJ databases">
        <title>Evolution of pathogenesis and genome organization in the Tremellales.</title>
        <authorList>
            <person name="Cuomo C."/>
            <person name="Litvintseva A."/>
            <person name="Heitman J."/>
            <person name="Chen Y."/>
            <person name="Sun S."/>
            <person name="Springer D."/>
            <person name="Dromer F."/>
            <person name="Young S."/>
            <person name="Zeng Q."/>
            <person name="Chapman S."/>
            <person name="Gujja S."/>
            <person name="Saif S."/>
            <person name="Birren B."/>
        </authorList>
    </citation>
    <scope>NUCLEOTIDE SEQUENCE [LARGE SCALE GENOMIC DNA]</scope>
    <source>
        <strain evidence="4">BCC8398</strain>
    </source>
</reference>
<evidence type="ECO:0000259" key="2">
    <source>
        <dbReference type="PROSITE" id="PS51299"/>
    </source>
</evidence>
<reference evidence="3 4" key="1">
    <citation type="submission" date="2013-07" db="EMBL/GenBank/DDBJ databases">
        <title>The Genome Sequence of Cryptococcus heveanensis BCC8398.</title>
        <authorList>
            <consortium name="The Broad Institute Genome Sequencing Platform"/>
            <person name="Cuomo C."/>
            <person name="Litvintseva A."/>
            <person name="Chen Y."/>
            <person name="Heitman J."/>
            <person name="Sun S."/>
            <person name="Springer D."/>
            <person name="Dromer F."/>
            <person name="Young S.K."/>
            <person name="Zeng Q."/>
            <person name="Gargeya S."/>
            <person name="Fitzgerald M."/>
            <person name="Abouelleil A."/>
            <person name="Alvarado L."/>
            <person name="Berlin A.M."/>
            <person name="Chapman S.B."/>
            <person name="Dewar J."/>
            <person name="Goldberg J."/>
            <person name="Griggs A."/>
            <person name="Gujja S."/>
            <person name="Hansen M."/>
            <person name="Howarth C."/>
            <person name="Imamovic A."/>
            <person name="Larimer J."/>
            <person name="McCowan C."/>
            <person name="Murphy C."/>
            <person name="Pearson M."/>
            <person name="Priest M."/>
            <person name="Roberts A."/>
            <person name="Saif S."/>
            <person name="Shea T."/>
            <person name="Sykes S."/>
            <person name="Wortman J."/>
            <person name="Nusbaum C."/>
            <person name="Birren B."/>
        </authorList>
    </citation>
    <scope>NUCLEOTIDE SEQUENCE [LARGE SCALE GENOMIC DNA]</scope>
    <source>
        <strain evidence="3 4">BCC8398</strain>
    </source>
</reference>
<dbReference type="PANTHER" id="PTHR38044:SF1">
    <property type="entry name" value="BOUQUET FORMATION PROTEIN 4"/>
    <property type="match status" value="1"/>
</dbReference>
<dbReference type="PROSITE" id="PS51299">
    <property type="entry name" value="HTH_APSES"/>
    <property type="match status" value="1"/>
</dbReference>
<proteinExistence type="predicted"/>
<feature type="compositionally biased region" description="Low complexity" evidence="1">
    <location>
        <begin position="270"/>
        <end position="279"/>
    </location>
</feature>
<protein>
    <recommendedName>
        <fullName evidence="2">HTH APSES-type domain-containing protein</fullName>
    </recommendedName>
</protein>
<feature type="compositionally biased region" description="Polar residues" evidence="1">
    <location>
        <begin position="1"/>
        <end position="11"/>
    </location>
</feature>
<evidence type="ECO:0000256" key="1">
    <source>
        <dbReference type="SAM" id="MobiDB-lite"/>
    </source>
</evidence>
<dbReference type="AlphaFoldDB" id="A0A1B9GWS2"/>
<feature type="domain" description="HTH APSES-type" evidence="2">
    <location>
        <begin position="78"/>
        <end position="192"/>
    </location>
</feature>
<dbReference type="OrthoDB" id="5346159at2759"/>
<dbReference type="GO" id="GO:1990862">
    <property type="term" value="C:nuclear membrane complex Bqt3-Bqt4"/>
    <property type="evidence" value="ECO:0007669"/>
    <property type="project" value="InterPro"/>
</dbReference>
<dbReference type="STRING" id="1296120.A0A1B9GWS2"/>
<evidence type="ECO:0000313" key="3">
    <source>
        <dbReference type="EMBL" id="OCF35481.1"/>
    </source>
</evidence>
<dbReference type="PANTHER" id="PTHR38044">
    <property type="entry name" value="BOUQUET FORMATION PROTEIN 4"/>
    <property type="match status" value="1"/>
</dbReference>
<dbReference type="InterPro" id="IPR037548">
    <property type="entry name" value="Bqt4"/>
</dbReference>
<gene>
    <name evidence="3" type="ORF">I316_03033</name>
</gene>
<accession>A0A1B9GWS2</accession>
<keyword evidence="4" id="KW-1185">Reference proteome</keyword>
<dbReference type="InterPro" id="IPR003163">
    <property type="entry name" value="Tscrpt_reg_HTH_APSES-type"/>
</dbReference>
<organism evidence="3 4">
    <name type="scientific">Kwoniella heveanensis BCC8398</name>
    <dbReference type="NCBI Taxonomy" id="1296120"/>
    <lineage>
        <taxon>Eukaryota</taxon>
        <taxon>Fungi</taxon>
        <taxon>Dikarya</taxon>
        <taxon>Basidiomycota</taxon>
        <taxon>Agaricomycotina</taxon>
        <taxon>Tremellomycetes</taxon>
        <taxon>Tremellales</taxon>
        <taxon>Cryptococcaceae</taxon>
        <taxon>Kwoniella</taxon>
    </lineage>
</organism>
<sequence length="405" mass="43278">MSANRNSNSPEQDIVAYSNSVPPPPYPGDNNTQAAQYDLTPTPHTVNRPRLPEDKRNALLTSLPEDVKIVKFQTIVREGKEIVVGRIKVPTPGSTSHAFILRRYDTNAISLTTMYKVAFPGASDEDEKREMEWVKSSFDTRGTNGGRGSEVVRLAGQWVSRHLAIHLAPAYNLAELIAALARAVPDPNVAYRKSQRSQVASEELARQQAANTPARPAVPSMDVAETASPAPKRQRREASSSAAPAAPAAPATAIAGEGSSNGAVAEAEEGSQPQQPAGAAEEEEQRHLTLEATTTVIAPAGTNVDMEAEIQSAKQLVMDLKRELRLRAAAGEELEEQGVDLPEDTRGTKRSKRVDDSVAISGGVSSSKDRIVRRNNRVLGNVVGETGKHVLVGTAIFAFGMAAAS</sequence>
<dbReference type="EMBL" id="KI669499">
    <property type="protein sequence ID" value="OCF35481.1"/>
    <property type="molecule type" value="Genomic_DNA"/>
</dbReference>
<dbReference type="Proteomes" id="UP000092666">
    <property type="component" value="Unassembled WGS sequence"/>
</dbReference>
<dbReference type="GO" id="GO:0044820">
    <property type="term" value="P:mitotic telomere tethering at nuclear periphery"/>
    <property type="evidence" value="ECO:0007669"/>
    <property type="project" value="TreeGrafter"/>
</dbReference>
<feature type="region of interest" description="Disordered" evidence="1">
    <location>
        <begin position="1"/>
        <end position="53"/>
    </location>
</feature>
<evidence type="ECO:0000313" key="4">
    <source>
        <dbReference type="Proteomes" id="UP000092666"/>
    </source>
</evidence>
<dbReference type="InterPro" id="IPR036887">
    <property type="entry name" value="HTH_APSES_sf"/>
</dbReference>